<dbReference type="InterPro" id="IPR007627">
    <property type="entry name" value="RNA_pol_sigma70_r2"/>
</dbReference>
<dbReference type="PANTHER" id="PTHR43133:SF8">
    <property type="entry name" value="RNA POLYMERASE SIGMA FACTOR HI_1459-RELATED"/>
    <property type="match status" value="1"/>
</dbReference>
<dbReference type="Pfam" id="PF08281">
    <property type="entry name" value="Sigma70_r4_2"/>
    <property type="match status" value="1"/>
</dbReference>
<reference evidence="9 10" key="1">
    <citation type="submission" date="2023-12" db="EMBL/GenBank/DDBJ databases">
        <title>Novel species of the genus Arcicella isolated from rivers.</title>
        <authorList>
            <person name="Lu H."/>
        </authorList>
    </citation>
    <scope>NUCLEOTIDE SEQUENCE [LARGE SCALE GENOMIC DNA]</scope>
    <source>
        <strain evidence="9 10">KCTC 23307</strain>
    </source>
</reference>
<evidence type="ECO:0000256" key="3">
    <source>
        <dbReference type="ARBA" id="ARBA00023082"/>
    </source>
</evidence>
<dbReference type="InterPro" id="IPR039425">
    <property type="entry name" value="RNA_pol_sigma-70-like"/>
</dbReference>
<protein>
    <recommendedName>
        <fullName evidence="6">RNA polymerase sigma factor</fullName>
    </recommendedName>
</protein>
<dbReference type="Gene3D" id="1.10.1740.10">
    <property type="match status" value="1"/>
</dbReference>
<dbReference type="Proteomes" id="UP001302949">
    <property type="component" value="Unassembled WGS sequence"/>
</dbReference>
<evidence type="ECO:0000256" key="5">
    <source>
        <dbReference type="ARBA" id="ARBA00023163"/>
    </source>
</evidence>
<dbReference type="InterPro" id="IPR014284">
    <property type="entry name" value="RNA_pol_sigma-70_dom"/>
</dbReference>
<keyword evidence="2 6" id="KW-0805">Transcription regulation</keyword>
<dbReference type="Pfam" id="PF04542">
    <property type="entry name" value="Sigma70_r2"/>
    <property type="match status" value="1"/>
</dbReference>
<dbReference type="PROSITE" id="PS01063">
    <property type="entry name" value="SIGMA70_ECF"/>
    <property type="match status" value="1"/>
</dbReference>
<evidence type="ECO:0000259" key="8">
    <source>
        <dbReference type="Pfam" id="PF08281"/>
    </source>
</evidence>
<dbReference type="NCBIfam" id="TIGR02937">
    <property type="entry name" value="sigma70-ECF"/>
    <property type="match status" value="1"/>
</dbReference>
<sequence length="195" mass="22669">MKVKSLNSIKPQPLTLEQTLYIDKHLPLVEACRRGDRKAQYEIYRLYAKAMFNVAVRIVNNTGEAEDVLQDAFLDAFQKIHDFRQSSTFGAWLKQIVINRALNHLRNRKVQFIDIEDAPEVANEETYDEEGIELDIQRVQNAIQQLPDGFRTVICLYLLEGYDHEEIAEIMGVAESTSRTQYIRAKKRLLEILKK</sequence>
<dbReference type="EMBL" id="JAYFUM010000020">
    <property type="protein sequence ID" value="MEA5140755.1"/>
    <property type="molecule type" value="Genomic_DNA"/>
</dbReference>
<proteinExistence type="inferred from homology"/>
<keyword evidence="4 6" id="KW-0238">DNA-binding</keyword>
<organism evidence="9 10">
    <name type="scientific">Arcicella rigui</name>
    <dbReference type="NCBI Taxonomy" id="797020"/>
    <lineage>
        <taxon>Bacteria</taxon>
        <taxon>Pseudomonadati</taxon>
        <taxon>Bacteroidota</taxon>
        <taxon>Cytophagia</taxon>
        <taxon>Cytophagales</taxon>
        <taxon>Flectobacillaceae</taxon>
        <taxon>Arcicella</taxon>
    </lineage>
</organism>
<feature type="domain" description="RNA polymerase sigma factor 70 region 4 type 2" evidence="8">
    <location>
        <begin position="137"/>
        <end position="189"/>
    </location>
</feature>
<dbReference type="PANTHER" id="PTHR43133">
    <property type="entry name" value="RNA POLYMERASE ECF-TYPE SIGMA FACTO"/>
    <property type="match status" value="1"/>
</dbReference>
<evidence type="ECO:0000256" key="2">
    <source>
        <dbReference type="ARBA" id="ARBA00023015"/>
    </source>
</evidence>
<dbReference type="InterPro" id="IPR000838">
    <property type="entry name" value="RNA_pol_sigma70_ECF_CS"/>
</dbReference>
<evidence type="ECO:0000313" key="10">
    <source>
        <dbReference type="Proteomes" id="UP001302949"/>
    </source>
</evidence>
<dbReference type="Gene3D" id="1.10.10.10">
    <property type="entry name" value="Winged helix-like DNA-binding domain superfamily/Winged helix DNA-binding domain"/>
    <property type="match status" value="1"/>
</dbReference>
<dbReference type="RefSeq" id="WP_323297910.1">
    <property type="nucleotide sequence ID" value="NZ_JAYFUM010000020.1"/>
</dbReference>
<evidence type="ECO:0000256" key="6">
    <source>
        <dbReference type="RuleBase" id="RU000716"/>
    </source>
</evidence>
<keyword evidence="3 6" id="KW-0731">Sigma factor</keyword>
<keyword evidence="10" id="KW-1185">Reference proteome</keyword>
<accession>A0ABU5QD45</accession>
<evidence type="ECO:0000256" key="1">
    <source>
        <dbReference type="ARBA" id="ARBA00010641"/>
    </source>
</evidence>
<evidence type="ECO:0000313" key="9">
    <source>
        <dbReference type="EMBL" id="MEA5140755.1"/>
    </source>
</evidence>
<dbReference type="InterPro" id="IPR013249">
    <property type="entry name" value="RNA_pol_sigma70_r4_t2"/>
</dbReference>
<name>A0ABU5QD45_9BACT</name>
<dbReference type="InterPro" id="IPR013325">
    <property type="entry name" value="RNA_pol_sigma_r2"/>
</dbReference>
<feature type="domain" description="RNA polymerase sigma-70 region 2" evidence="7">
    <location>
        <begin position="43"/>
        <end position="109"/>
    </location>
</feature>
<gene>
    <name evidence="9" type="ORF">VB248_16515</name>
</gene>
<dbReference type="SUPFAM" id="SSF88659">
    <property type="entry name" value="Sigma3 and sigma4 domains of RNA polymerase sigma factors"/>
    <property type="match status" value="1"/>
</dbReference>
<dbReference type="InterPro" id="IPR036388">
    <property type="entry name" value="WH-like_DNA-bd_sf"/>
</dbReference>
<comment type="similarity">
    <text evidence="1 6">Belongs to the sigma-70 factor family. ECF subfamily.</text>
</comment>
<dbReference type="InterPro" id="IPR013324">
    <property type="entry name" value="RNA_pol_sigma_r3/r4-like"/>
</dbReference>
<evidence type="ECO:0000256" key="4">
    <source>
        <dbReference type="ARBA" id="ARBA00023125"/>
    </source>
</evidence>
<dbReference type="SUPFAM" id="SSF88946">
    <property type="entry name" value="Sigma2 domain of RNA polymerase sigma factors"/>
    <property type="match status" value="1"/>
</dbReference>
<evidence type="ECO:0000259" key="7">
    <source>
        <dbReference type="Pfam" id="PF04542"/>
    </source>
</evidence>
<keyword evidence="5 6" id="KW-0804">Transcription</keyword>
<dbReference type="CDD" id="cd06171">
    <property type="entry name" value="Sigma70_r4"/>
    <property type="match status" value="1"/>
</dbReference>
<comment type="caution">
    <text evidence="9">The sequence shown here is derived from an EMBL/GenBank/DDBJ whole genome shotgun (WGS) entry which is preliminary data.</text>
</comment>